<proteinExistence type="predicted"/>
<reference evidence="1" key="1">
    <citation type="submission" date="2021-02" db="EMBL/GenBank/DDBJ databases">
        <authorList>
            <person name="Nowell W R."/>
        </authorList>
    </citation>
    <scope>NUCLEOTIDE SEQUENCE</scope>
</reference>
<dbReference type="EMBL" id="CAJOBJ010342032">
    <property type="protein sequence ID" value="CAF5196216.1"/>
    <property type="molecule type" value="Genomic_DNA"/>
</dbReference>
<gene>
    <name evidence="1" type="ORF">GIL414_LOCUS74977</name>
</gene>
<evidence type="ECO:0000313" key="2">
    <source>
        <dbReference type="Proteomes" id="UP000681720"/>
    </source>
</evidence>
<organism evidence="1 2">
    <name type="scientific">Rotaria magnacalcarata</name>
    <dbReference type="NCBI Taxonomy" id="392030"/>
    <lineage>
        <taxon>Eukaryota</taxon>
        <taxon>Metazoa</taxon>
        <taxon>Spiralia</taxon>
        <taxon>Gnathifera</taxon>
        <taxon>Rotifera</taxon>
        <taxon>Eurotatoria</taxon>
        <taxon>Bdelloidea</taxon>
        <taxon>Philodinida</taxon>
        <taxon>Philodinidae</taxon>
        <taxon>Rotaria</taxon>
    </lineage>
</organism>
<name>A0A8S3IH42_9BILA</name>
<sequence>MLIIHLGEHITENDHEEESIDISDNSLVNDLIQQKEKNISNLHQYTSTHCLSFAENLTSFIRKANIAKSHVENLIGIIQMGLPQPNTFPTNYCGLLDLLS</sequence>
<dbReference type="AlphaFoldDB" id="A0A8S3IH42"/>
<feature type="non-terminal residue" evidence="1">
    <location>
        <position position="100"/>
    </location>
</feature>
<protein>
    <submittedName>
        <fullName evidence="1">Uncharacterized protein</fullName>
    </submittedName>
</protein>
<accession>A0A8S3IH42</accession>
<dbReference type="Proteomes" id="UP000681720">
    <property type="component" value="Unassembled WGS sequence"/>
</dbReference>
<comment type="caution">
    <text evidence="1">The sequence shown here is derived from an EMBL/GenBank/DDBJ whole genome shotgun (WGS) entry which is preliminary data.</text>
</comment>
<evidence type="ECO:0000313" key="1">
    <source>
        <dbReference type="EMBL" id="CAF5196216.1"/>
    </source>
</evidence>